<dbReference type="PANTHER" id="PTHR34822:SF1">
    <property type="entry name" value="GRPB FAMILY PROTEIN"/>
    <property type="match status" value="1"/>
</dbReference>
<sequence length="232" mass="25089">MARSRQPGPRSRAQNGPVAGELAGNGADSGDTRKLKGTGVTTAGQVDETYIGGPEKRPIVIVAYRPEWADRFAAEHATIRRALGPTALRVEHIGSTSVPGLGAKPIIDIQVAVPDITADEAFVAPLLAAGYTVRVRERGVHWMFRTAEQDVHIHVCGAGGDWEYRHLLFRDWLRHDPEDRARYEAAKRALAALDWPSTAHYSNAKSSIITEITARAVPWAAATGWTVPAACA</sequence>
<comment type="caution">
    <text evidence="2">The sequence shown here is derived from an EMBL/GenBank/DDBJ whole genome shotgun (WGS) entry which is preliminary data.</text>
</comment>
<dbReference type="AlphaFoldDB" id="A0A937RSS5"/>
<dbReference type="PANTHER" id="PTHR34822">
    <property type="entry name" value="GRPB DOMAIN PROTEIN (AFU_ORTHOLOGUE AFUA_1G01530)"/>
    <property type="match status" value="1"/>
</dbReference>
<dbReference type="InterPro" id="IPR007344">
    <property type="entry name" value="GrpB/CoaE"/>
</dbReference>
<gene>
    <name evidence="2" type="ORF">I7412_37115</name>
</gene>
<protein>
    <submittedName>
        <fullName evidence="2">GrpB family protein</fullName>
    </submittedName>
</protein>
<reference evidence="2" key="1">
    <citation type="submission" date="2020-12" db="EMBL/GenBank/DDBJ databases">
        <title>Genomic characterization of non-nitrogen-fixing Frankia strains.</title>
        <authorList>
            <person name="Carlos-Shanley C."/>
            <person name="Guerra T."/>
            <person name="Hahn D."/>
        </authorList>
    </citation>
    <scope>NUCLEOTIDE SEQUENCE</scope>
    <source>
        <strain evidence="2">CN6</strain>
    </source>
</reference>
<organism evidence="2 3">
    <name type="scientific">Frankia nepalensis</name>
    <dbReference type="NCBI Taxonomy" id="1836974"/>
    <lineage>
        <taxon>Bacteria</taxon>
        <taxon>Bacillati</taxon>
        <taxon>Actinomycetota</taxon>
        <taxon>Actinomycetes</taxon>
        <taxon>Frankiales</taxon>
        <taxon>Frankiaceae</taxon>
        <taxon>Frankia</taxon>
    </lineage>
</organism>
<dbReference type="EMBL" id="JAEACQ010000346">
    <property type="protein sequence ID" value="MBL7632679.1"/>
    <property type="molecule type" value="Genomic_DNA"/>
</dbReference>
<dbReference type="InterPro" id="IPR043519">
    <property type="entry name" value="NT_sf"/>
</dbReference>
<dbReference type="SUPFAM" id="SSF81301">
    <property type="entry name" value="Nucleotidyltransferase"/>
    <property type="match status" value="1"/>
</dbReference>
<feature type="region of interest" description="Disordered" evidence="1">
    <location>
        <begin position="1"/>
        <end position="40"/>
    </location>
</feature>
<proteinExistence type="predicted"/>
<dbReference type="Proteomes" id="UP000604475">
    <property type="component" value="Unassembled WGS sequence"/>
</dbReference>
<evidence type="ECO:0000256" key="1">
    <source>
        <dbReference type="SAM" id="MobiDB-lite"/>
    </source>
</evidence>
<dbReference type="Gene3D" id="3.30.460.10">
    <property type="entry name" value="Beta Polymerase, domain 2"/>
    <property type="match status" value="1"/>
</dbReference>
<evidence type="ECO:0000313" key="2">
    <source>
        <dbReference type="EMBL" id="MBL7632679.1"/>
    </source>
</evidence>
<evidence type="ECO:0000313" key="3">
    <source>
        <dbReference type="Proteomes" id="UP000604475"/>
    </source>
</evidence>
<accession>A0A937RSS5</accession>
<name>A0A937RSS5_9ACTN</name>
<dbReference type="Pfam" id="PF04229">
    <property type="entry name" value="GrpB"/>
    <property type="match status" value="1"/>
</dbReference>
<keyword evidence="3" id="KW-1185">Reference proteome</keyword>